<dbReference type="Gene3D" id="3.40.50.720">
    <property type="entry name" value="NAD(P)-binding Rossmann-like Domain"/>
    <property type="match status" value="1"/>
</dbReference>
<evidence type="ECO:0000256" key="2">
    <source>
        <dbReference type="ARBA" id="ARBA00023002"/>
    </source>
</evidence>
<dbReference type="PANTHER" id="PTHR43103:SF5">
    <property type="entry name" value="4-EPIMERASE, PUTATIVE (AFU_ORTHOLOGUE AFUA_7G00360)-RELATED"/>
    <property type="match status" value="1"/>
</dbReference>
<keyword evidence="6" id="KW-1185">Reference proteome</keyword>
<evidence type="ECO:0000256" key="3">
    <source>
        <dbReference type="ARBA" id="ARBA00023027"/>
    </source>
</evidence>
<proteinExistence type="inferred from homology"/>
<accession>D3Q7W7</accession>
<dbReference type="HOGENOM" id="CLU_079334_0_0_11"/>
<dbReference type="EMBL" id="CP001778">
    <property type="protein sequence ID" value="ADD40472.1"/>
    <property type="molecule type" value="Genomic_DNA"/>
</dbReference>
<dbReference type="AlphaFoldDB" id="D3Q7W7"/>
<dbReference type="InterPro" id="IPR001509">
    <property type="entry name" value="Epimerase_deHydtase"/>
</dbReference>
<gene>
    <name evidence="5" type="ordered locus">Snas_0760</name>
</gene>
<reference evidence="5 6" key="1">
    <citation type="journal article" date="2009" name="Stand. Genomic Sci.">
        <title>Complete genome sequence of Stackebrandtia nassauensis type strain (LLR-40K-21).</title>
        <authorList>
            <person name="Munk C."/>
            <person name="Lapidus A."/>
            <person name="Copeland A."/>
            <person name="Jando M."/>
            <person name="Mayilraj S."/>
            <person name="Glavina Del Rio T."/>
            <person name="Nolan M."/>
            <person name="Chen F."/>
            <person name="Lucas S."/>
            <person name="Tice H."/>
            <person name="Cheng J.F."/>
            <person name="Han C."/>
            <person name="Detter J.C."/>
            <person name="Bruce D."/>
            <person name="Goodwin L."/>
            <person name="Chain P."/>
            <person name="Pitluck S."/>
            <person name="Goker M."/>
            <person name="Ovchinikova G."/>
            <person name="Pati A."/>
            <person name="Ivanova N."/>
            <person name="Mavromatis K."/>
            <person name="Chen A."/>
            <person name="Palaniappan K."/>
            <person name="Land M."/>
            <person name="Hauser L."/>
            <person name="Chang Y.J."/>
            <person name="Jeffries C.D."/>
            <person name="Bristow J."/>
            <person name="Eisen J.A."/>
            <person name="Markowitz V."/>
            <person name="Hugenholtz P."/>
            <person name="Kyrpides N.C."/>
            <person name="Klenk H.P."/>
        </authorList>
    </citation>
    <scope>NUCLEOTIDE SEQUENCE [LARGE SCALE GENOMIC DNA]</scope>
    <source>
        <strain evidence="6">DSM 44728 / CIP 108903 / NRRL B-16338 / NBRC 102104 / LLR-40K-21</strain>
    </source>
</reference>
<dbReference type="Pfam" id="PF01370">
    <property type="entry name" value="Epimerase"/>
    <property type="match status" value="1"/>
</dbReference>
<dbReference type="KEGG" id="sna:Snas_0760"/>
<keyword evidence="2" id="KW-0560">Oxidoreductase</keyword>
<dbReference type="eggNOG" id="COG0451">
    <property type="taxonomic scope" value="Bacteria"/>
</dbReference>
<comment type="similarity">
    <text evidence="1">Belongs to the NAD(P)-dependent epimerase/dehydratase family.</text>
</comment>
<dbReference type="STRING" id="446470.Snas_0760"/>
<dbReference type="SUPFAM" id="SSF51735">
    <property type="entry name" value="NAD(P)-binding Rossmann-fold domains"/>
    <property type="match status" value="1"/>
</dbReference>
<feature type="domain" description="NAD-dependent epimerase/dehydratase" evidence="4">
    <location>
        <begin position="6"/>
        <end position="178"/>
    </location>
</feature>
<dbReference type="OrthoDB" id="8770295at2"/>
<dbReference type="PANTHER" id="PTHR43103">
    <property type="entry name" value="NUCLEOSIDE-DIPHOSPHATE-SUGAR EPIMERASE"/>
    <property type="match status" value="1"/>
</dbReference>
<sequence length="278" mass="29914">MTEQRILITGAAGKVGTQLRPRMARAGRKLRLLDLRQPLPLAELPDGAGVEAADEEVVIGSVSDTALMAEACKGMDALIHLGGLSGESTMDKVIDVNIRGTLLALEAARDAGVPRVILASSNHAVGFTPRTDVPVPADTEPCPDTYYGLSKVAMDAAGRMFADRYGMDVLSLHIGSWFPKPRDLRALATWLSPDDGARLVEACLAVESPGYRVLWGISRNTRRWFSLAEGEAIGYHPVDDAEDYAAELIAEHGEPDFDADRELVRVGGKWCYTELGGA</sequence>
<dbReference type="Proteomes" id="UP000000844">
    <property type="component" value="Chromosome"/>
</dbReference>
<evidence type="ECO:0000256" key="1">
    <source>
        <dbReference type="ARBA" id="ARBA00007637"/>
    </source>
</evidence>
<dbReference type="RefSeq" id="WP_013016043.1">
    <property type="nucleotide sequence ID" value="NC_013947.1"/>
</dbReference>
<evidence type="ECO:0000313" key="5">
    <source>
        <dbReference type="EMBL" id="ADD40472.1"/>
    </source>
</evidence>
<organism evidence="5 6">
    <name type="scientific">Stackebrandtia nassauensis (strain DSM 44728 / CIP 108903 / NRRL B-16338 / NBRC 102104 / LLR-40K-21)</name>
    <dbReference type="NCBI Taxonomy" id="446470"/>
    <lineage>
        <taxon>Bacteria</taxon>
        <taxon>Bacillati</taxon>
        <taxon>Actinomycetota</taxon>
        <taxon>Actinomycetes</taxon>
        <taxon>Glycomycetales</taxon>
        <taxon>Glycomycetaceae</taxon>
        <taxon>Stackebrandtia</taxon>
    </lineage>
</organism>
<name>D3Q7W7_STANL</name>
<protein>
    <submittedName>
        <fullName evidence="5">NAD-dependent epimerase/dehydratase</fullName>
    </submittedName>
</protein>
<evidence type="ECO:0000259" key="4">
    <source>
        <dbReference type="Pfam" id="PF01370"/>
    </source>
</evidence>
<dbReference type="GO" id="GO:0016491">
    <property type="term" value="F:oxidoreductase activity"/>
    <property type="evidence" value="ECO:0007669"/>
    <property type="project" value="UniProtKB-KW"/>
</dbReference>
<keyword evidence="3" id="KW-0520">NAD</keyword>
<dbReference type="InterPro" id="IPR036291">
    <property type="entry name" value="NAD(P)-bd_dom_sf"/>
</dbReference>
<evidence type="ECO:0000313" key="6">
    <source>
        <dbReference type="Proteomes" id="UP000000844"/>
    </source>
</evidence>